<reference evidence="6 7" key="1">
    <citation type="submission" date="2018-09" db="EMBL/GenBank/DDBJ databases">
        <title>A high-quality reference genome of wild soybean provides a powerful tool to mine soybean genomes.</title>
        <authorList>
            <person name="Xie M."/>
            <person name="Chung C.Y.L."/>
            <person name="Li M.-W."/>
            <person name="Wong F.-L."/>
            <person name="Chan T.-F."/>
            <person name="Lam H.-M."/>
        </authorList>
    </citation>
    <scope>NUCLEOTIDE SEQUENCE [LARGE SCALE GENOMIC DNA]</scope>
    <source>
        <strain evidence="7">cv. W05</strain>
        <tissue evidence="6">Hypocotyl of etiolated seedlings</tissue>
    </source>
</reference>
<feature type="chain" id="PRO_5019555115" evidence="4">
    <location>
        <begin position="30"/>
        <end position="381"/>
    </location>
</feature>
<evidence type="ECO:0000256" key="1">
    <source>
        <dbReference type="ARBA" id="ARBA00010618"/>
    </source>
</evidence>
<dbReference type="GO" id="GO:1990904">
    <property type="term" value="C:ribonucleoprotein complex"/>
    <property type="evidence" value="ECO:0007669"/>
    <property type="project" value="UniProtKB-KW"/>
</dbReference>
<dbReference type="Proteomes" id="UP000289340">
    <property type="component" value="Chromosome 10"/>
</dbReference>
<dbReference type="GO" id="GO:0003735">
    <property type="term" value="F:structural constituent of ribosome"/>
    <property type="evidence" value="ECO:0007669"/>
    <property type="project" value="InterPro"/>
</dbReference>
<evidence type="ECO:0000256" key="3">
    <source>
        <dbReference type="ARBA" id="ARBA00023274"/>
    </source>
</evidence>
<protein>
    <submittedName>
        <fullName evidence="6">Sucrose-binding protein isoform B</fullName>
    </submittedName>
</protein>
<dbReference type="SMART" id="SM00739">
    <property type="entry name" value="KOW"/>
    <property type="match status" value="1"/>
</dbReference>
<dbReference type="InterPro" id="IPR016140">
    <property type="entry name" value="Bifunc_inhib/LTP/seed_store"/>
</dbReference>
<comment type="similarity">
    <text evidence="1">Belongs to the universal ribosomal protein uL24 family.</text>
</comment>
<dbReference type="SUPFAM" id="SSF47699">
    <property type="entry name" value="Bifunctional inhibitor/lipid-transfer protein/seed storage 2S albumin"/>
    <property type="match status" value="1"/>
</dbReference>
<sequence length="381" mass="40934">MGHLSSNSQMTLILLLALAIFTSLNLVTAQVITTPCTTSMINTITPCANFITGSINNGLTPSATCCDSFLSLITTSVDCACLLVSANVPLQIPVNRVLALFLPQACNVGQMPALCKASASPLPAPGPALLGSNDQTPPPIAFSPLSPQVSNTIFEVEAPKSEILQPALAPASVESAPMKQKHPRKVQELDNLSRLKKLIRYKTRPAPAKFIFCLFSVSVSIQFNLPFVFASIQSAETSCMGWKAAEKLIRRWKILRGDNVMITRGKDKGETGIIKRVICSQNRVIVEGKNLVKKHIKQGQGHKGGIFTVEAPLHASNVQVLDPVTGVSRGIGASGFIVPRPKILKIRTTPRPTVLGPKDTPMNLVLEKTYDAKTGRGMPEL</sequence>
<feature type="domain" description="KOW" evidence="5">
    <location>
        <begin position="253"/>
        <end position="280"/>
    </location>
</feature>
<dbReference type="Gene3D" id="1.10.110.10">
    <property type="entry name" value="Plant lipid-transfer and hydrophobic proteins"/>
    <property type="match status" value="1"/>
</dbReference>
<name>A0A445IHK1_GLYSO</name>
<dbReference type="Pfam" id="PF00467">
    <property type="entry name" value="KOW"/>
    <property type="match status" value="1"/>
</dbReference>
<dbReference type="NCBIfam" id="TIGR01079">
    <property type="entry name" value="rplX_bact"/>
    <property type="match status" value="1"/>
</dbReference>
<evidence type="ECO:0000256" key="4">
    <source>
        <dbReference type="SAM" id="SignalP"/>
    </source>
</evidence>
<dbReference type="GO" id="GO:0005840">
    <property type="term" value="C:ribosome"/>
    <property type="evidence" value="ECO:0007669"/>
    <property type="project" value="UniProtKB-KW"/>
</dbReference>
<organism evidence="6 7">
    <name type="scientific">Glycine soja</name>
    <name type="common">Wild soybean</name>
    <dbReference type="NCBI Taxonomy" id="3848"/>
    <lineage>
        <taxon>Eukaryota</taxon>
        <taxon>Viridiplantae</taxon>
        <taxon>Streptophyta</taxon>
        <taxon>Embryophyta</taxon>
        <taxon>Tracheophyta</taxon>
        <taxon>Spermatophyta</taxon>
        <taxon>Magnoliopsida</taxon>
        <taxon>eudicotyledons</taxon>
        <taxon>Gunneridae</taxon>
        <taxon>Pentapetalae</taxon>
        <taxon>rosids</taxon>
        <taxon>fabids</taxon>
        <taxon>Fabales</taxon>
        <taxon>Fabaceae</taxon>
        <taxon>Papilionoideae</taxon>
        <taxon>50 kb inversion clade</taxon>
        <taxon>NPAAA clade</taxon>
        <taxon>indigoferoid/millettioid clade</taxon>
        <taxon>Phaseoleae</taxon>
        <taxon>Glycine</taxon>
        <taxon>Glycine subgen. Soja</taxon>
    </lineage>
</organism>
<feature type="signal peptide" evidence="4">
    <location>
        <begin position="1"/>
        <end position="29"/>
    </location>
</feature>
<keyword evidence="2" id="KW-0689">Ribosomal protein</keyword>
<dbReference type="Pfam" id="PF14368">
    <property type="entry name" value="LTP_2"/>
    <property type="match status" value="1"/>
</dbReference>
<comment type="caution">
    <text evidence="6">The sequence shown here is derived from an EMBL/GenBank/DDBJ whole genome shotgun (WGS) entry which is preliminary data.</text>
</comment>
<dbReference type="InterPro" id="IPR005824">
    <property type="entry name" value="KOW"/>
</dbReference>
<dbReference type="EMBL" id="QZWG01000010">
    <property type="protein sequence ID" value="RZB85409.1"/>
    <property type="molecule type" value="Genomic_DNA"/>
</dbReference>
<keyword evidence="7" id="KW-1185">Reference proteome</keyword>
<dbReference type="InterPro" id="IPR008991">
    <property type="entry name" value="Translation_prot_SH3-like_sf"/>
</dbReference>
<dbReference type="Gene3D" id="2.30.30.30">
    <property type="match status" value="1"/>
</dbReference>
<dbReference type="InterPro" id="IPR057264">
    <property type="entry name" value="Ribosomal_uL24_C"/>
</dbReference>
<dbReference type="InterPro" id="IPR003256">
    <property type="entry name" value="Ribosomal_uL24"/>
</dbReference>
<evidence type="ECO:0000256" key="2">
    <source>
        <dbReference type="ARBA" id="ARBA00022980"/>
    </source>
</evidence>
<keyword evidence="4" id="KW-0732">Signal</keyword>
<dbReference type="InterPro" id="IPR041988">
    <property type="entry name" value="Ribosomal_uL24_KOW"/>
</dbReference>
<dbReference type="PANTHER" id="PTHR12903">
    <property type="entry name" value="MITOCHONDRIAL RIBOSOMAL PROTEIN L24"/>
    <property type="match status" value="1"/>
</dbReference>
<keyword evidence="3" id="KW-0687">Ribonucleoprotein</keyword>
<dbReference type="Pfam" id="PF17136">
    <property type="entry name" value="ribosomal_L24"/>
    <property type="match status" value="1"/>
</dbReference>
<evidence type="ECO:0000259" key="5">
    <source>
        <dbReference type="SMART" id="SM00739"/>
    </source>
</evidence>
<dbReference type="InterPro" id="IPR014722">
    <property type="entry name" value="Rib_uL2_dom2"/>
</dbReference>
<dbReference type="SUPFAM" id="SSF50104">
    <property type="entry name" value="Translation proteins SH3-like domain"/>
    <property type="match status" value="1"/>
</dbReference>
<dbReference type="HAMAP" id="MF_01326_B">
    <property type="entry name" value="Ribosomal_uL24_B"/>
    <property type="match status" value="1"/>
</dbReference>
<dbReference type="InterPro" id="IPR036312">
    <property type="entry name" value="Bifun_inhib/LTP/seed_sf"/>
</dbReference>
<gene>
    <name evidence="6" type="ORF">D0Y65_025836</name>
</gene>
<dbReference type="GO" id="GO:0003723">
    <property type="term" value="F:RNA binding"/>
    <property type="evidence" value="ECO:0007669"/>
    <property type="project" value="InterPro"/>
</dbReference>
<dbReference type="CDD" id="cd00010">
    <property type="entry name" value="AAI_LTSS"/>
    <property type="match status" value="1"/>
</dbReference>
<evidence type="ECO:0000313" key="7">
    <source>
        <dbReference type="Proteomes" id="UP000289340"/>
    </source>
</evidence>
<dbReference type="CDD" id="cd06089">
    <property type="entry name" value="KOW_RPL26"/>
    <property type="match status" value="1"/>
</dbReference>
<dbReference type="AlphaFoldDB" id="A0A445IHK1"/>
<dbReference type="GO" id="GO:0006412">
    <property type="term" value="P:translation"/>
    <property type="evidence" value="ECO:0007669"/>
    <property type="project" value="InterPro"/>
</dbReference>
<accession>A0A445IHK1</accession>
<proteinExistence type="inferred from homology"/>
<evidence type="ECO:0000313" key="6">
    <source>
        <dbReference type="EMBL" id="RZB85409.1"/>
    </source>
</evidence>